<dbReference type="GO" id="GO:0016787">
    <property type="term" value="F:hydrolase activity"/>
    <property type="evidence" value="ECO:0007669"/>
    <property type="project" value="UniProtKB-KW"/>
</dbReference>
<feature type="domain" description="Fibronectin type III-like" evidence="2">
    <location>
        <begin position="16"/>
        <end position="77"/>
    </location>
</feature>
<dbReference type="RefSeq" id="WP_107084048.1">
    <property type="nucleotide sequence ID" value="NZ_DF968404.1"/>
</dbReference>
<sequence length="90" mass="9920">MWAARAAPTRYAGPSPDLSLDQPVRVPAGYRRLTPRAGEQRPVTMRIGPRTLSPGTRRPTTWVLGTGPRDFWIGASSRDLRLRPSARVVG</sequence>
<dbReference type="AlphaFoldDB" id="A0A0K8PWH1"/>
<keyword evidence="4" id="KW-1185">Reference proteome</keyword>
<dbReference type="InterPro" id="IPR026891">
    <property type="entry name" value="Fn3-like"/>
</dbReference>
<evidence type="ECO:0000313" key="3">
    <source>
        <dbReference type="EMBL" id="GAP52043.1"/>
    </source>
</evidence>
<evidence type="ECO:0000313" key="4">
    <source>
        <dbReference type="Proteomes" id="UP000053859"/>
    </source>
</evidence>
<keyword evidence="3" id="KW-0378">Hydrolase</keyword>
<proteinExistence type="predicted"/>
<feature type="region of interest" description="Disordered" evidence="1">
    <location>
        <begin position="36"/>
        <end position="63"/>
    </location>
</feature>
<feature type="region of interest" description="Disordered" evidence="1">
    <location>
        <begin position="1"/>
        <end position="23"/>
    </location>
</feature>
<dbReference type="OrthoDB" id="3187562at2"/>
<organism evidence="3 4">
    <name type="scientific">Streptomyces azureus</name>
    <dbReference type="NCBI Taxonomy" id="146537"/>
    <lineage>
        <taxon>Bacteria</taxon>
        <taxon>Bacillati</taxon>
        <taxon>Actinomycetota</taxon>
        <taxon>Actinomycetes</taxon>
        <taxon>Kitasatosporales</taxon>
        <taxon>Streptomycetaceae</taxon>
        <taxon>Streptomyces</taxon>
    </lineage>
</organism>
<name>A0A0K8PWH1_STRAJ</name>
<accession>A0A0K8PWH1</accession>
<dbReference type="InterPro" id="IPR013783">
    <property type="entry name" value="Ig-like_fold"/>
</dbReference>
<dbReference type="EMBL" id="DF968404">
    <property type="protein sequence ID" value="GAP52043.1"/>
    <property type="molecule type" value="Genomic_DNA"/>
</dbReference>
<gene>
    <name evidence="3" type="ORF">SAZU_6916</name>
</gene>
<dbReference type="Proteomes" id="UP000053859">
    <property type="component" value="Unassembled WGS sequence"/>
</dbReference>
<evidence type="ECO:0000259" key="2">
    <source>
        <dbReference type="Pfam" id="PF14310"/>
    </source>
</evidence>
<dbReference type="Gene3D" id="2.60.40.10">
    <property type="entry name" value="Immunoglobulins"/>
    <property type="match status" value="1"/>
</dbReference>
<dbReference type="Pfam" id="PF14310">
    <property type="entry name" value="Fn3-like"/>
    <property type="match status" value="1"/>
</dbReference>
<dbReference type="PATRIC" id="fig|146537.3.peg.7273"/>
<protein>
    <submittedName>
        <fullName evidence="3">Glycoside hydrolase family 3 domain protein</fullName>
    </submittedName>
</protein>
<dbReference type="GO" id="GO:0005975">
    <property type="term" value="P:carbohydrate metabolic process"/>
    <property type="evidence" value="ECO:0007669"/>
    <property type="project" value="UniProtKB-ARBA"/>
</dbReference>
<evidence type="ECO:0000256" key="1">
    <source>
        <dbReference type="SAM" id="MobiDB-lite"/>
    </source>
</evidence>
<reference evidence="3" key="1">
    <citation type="journal article" date="2015" name="Genome Announc.">
        <title>Draft Genome Sequence of Thiostrepton-Producing Streptomyces azureus ATCC 14921.</title>
        <authorList>
            <person name="Sakihara K."/>
            <person name="Maeda J."/>
            <person name="Tashiro K."/>
            <person name="Fujino Y."/>
            <person name="Kuhara S."/>
            <person name="Ohshima T."/>
            <person name="Ogata S."/>
            <person name="Doi K."/>
        </authorList>
    </citation>
    <scope>NUCLEOTIDE SEQUENCE [LARGE SCALE GENOMIC DNA]</scope>
    <source>
        <strain evidence="3">ATCC14921</strain>
    </source>
</reference>